<keyword evidence="6" id="KW-1185">Reference proteome</keyword>
<evidence type="ECO:0000256" key="3">
    <source>
        <dbReference type="ARBA" id="ARBA00023002"/>
    </source>
</evidence>
<dbReference type="Pfam" id="PF00941">
    <property type="entry name" value="FAD_binding_5"/>
    <property type="match status" value="1"/>
</dbReference>
<dbReference type="PANTHER" id="PTHR42659">
    <property type="entry name" value="XANTHINE DEHYDROGENASE SUBUNIT C-RELATED"/>
    <property type="match status" value="1"/>
</dbReference>
<dbReference type="InterPro" id="IPR051312">
    <property type="entry name" value="Diverse_Substr_Oxidored"/>
</dbReference>
<dbReference type="EMBL" id="VWRN01000053">
    <property type="protein sequence ID" value="KAA6119283.1"/>
    <property type="molecule type" value="Genomic_DNA"/>
</dbReference>
<dbReference type="InterPro" id="IPR002346">
    <property type="entry name" value="Mopterin_DH_FAD-bd"/>
</dbReference>
<dbReference type="InterPro" id="IPR036683">
    <property type="entry name" value="CO_DH_flav_C_dom_sf"/>
</dbReference>
<dbReference type="PANTHER" id="PTHR42659:SF2">
    <property type="entry name" value="XANTHINE DEHYDROGENASE SUBUNIT C-RELATED"/>
    <property type="match status" value="1"/>
</dbReference>
<dbReference type="SUPFAM" id="SSF56176">
    <property type="entry name" value="FAD-binding/transporter-associated domain-like"/>
    <property type="match status" value="1"/>
</dbReference>
<dbReference type="InterPro" id="IPR016167">
    <property type="entry name" value="FAD-bd_PCMH_sub1"/>
</dbReference>
<dbReference type="InterPro" id="IPR016166">
    <property type="entry name" value="FAD-bd_PCMH"/>
</dbReference>
<dbReference type="RefSeq" id="WP_150084481.1">
    <property type="nucleotide sequence ID" value="NZ_VWRN01000053.1"/>
</dbReference>
<proteinExistence type="predicted"/>
<keyword evidence="3" id="KW-0560">Oxidoreductase</keyword>
<evidence type="ECO:0000313" key="5">
    <source>
        <dbReference type="EMBL" id="KAA6119283.1"/>
    </source>
</evidence>
<dbReference type="Gene3D" id="3.30.465.10">
    <property type="match status" value="1"/>
</dbReference>
<evidence type="ECO:0000256" key="2">
    <source>
        <dbReference type="ARBA" id="ARBA00022827"/>
    </source>
</evidence>
<dbReference type="GO" id="GO:0016491">
    <property type="term" value="F:oxidoreductase activity"/>
    <property type="evidence" value="ECO:0007669"/>
    <property type="project" value="UniProtKB-KW"/>
</dbReference>
<dbReference type="Gene3D" id="3.30.43.10">
    <property type="entry name" value="Uridine Diphospho-n-acetylenolpyruvylglucosamine Reductase, domain 2"/>
    <property type="match status" value="1"/>
</dbReference>
<keyword evidence="2" id="KW-0274">FAD</keyword>
<dbReference type="FunFam" id="3.30.465.10:FF:000017">
    <property type="entry name" value="Xanthine dehydrogenase, FAD binding subunit"/>
    <property type="match status" value="1"/>
</dbReference>
<dbReference type="SMART" id="SM01092">
    <property type="entry name" value="CO_deh_flav_C"/>
    <property type="match status" value="1"/>
</dbReference>
<dbReference type="InterPro" id="IPR036318">
    <property type="entry name" value="FAD-bd_PCMH-like_sf"/>
</dbReference>
<name>A0A5M8A7U4_9BURK</name>
<dbReference type="InterPro" id="IPR016169">
    <property type="entry name" value="FAD-bd_PCMH_sub2"/>
</dbReference>
<organism evidence="5 6">
    <name type="scientific">Cupriavidus cauae</name>
    <dbReference type="NCBI Taxonomy" id="2608999"/>
    <lineage>
        <taxon>Bacteria</taxon>
        <taxon>Pseudomonadati</taxon>
        <taxon>Pseudomonadota</taxon>
        <taxon>Betaproteobacteria</taxon>
        <taxon>Burkholderiales</taxon>
        <taxon>Burkholderiaceae</taxon>
        <taxon>Cupriavidus</taxon>
    </lineage>
</organism>
<dbReference type="PROSITE" id="PS51387">
    <property type="entry name" value="FAD_PCMH"/>
    <property type="match status" value="1"/>
</dbReference>
<evidence type="ECO:0000259" key="4">
    <source>
        <dbReference type="PROSITE" id="PS51387"/>
    </source>
</evidence>
<evidence type="ECO:0000313" key="6">
    <source>
        <dbReference type="Proteomes" id="UP000324324"/>
    </source>
</evidence>
<dbReference type="AlphaFoldDB" id="A0A5M8A7U4"/>
<keyword evidence="1" id="KW-0285">Flavoprotein</keyword>
<sequence length="296" mass="30368">MYAFEFQRATDAQAAAALLRNDPDAKIVAGGQSLIAAMKLRLAAPSTLVDINRIPGIRDIRVEGDTLVIGAGARHADVEAHPEVKRRLPALAALAGGIGDRQVRALGTLGGSIANNDPAACYPAAVLGLNATVVTDRRSIAADDFFVGMYETALEPDELITAVRFPCPRQAAYVKFRNPASRFALVGVMVARGVGGGAANGSGGGNGGSGGDVRVAVTGAADAVFRCEPLERALSADFSAAAARAVTIPTEGLNDDLHGSAEYRAHLIPVLAARAVEQALGQSSMQASSQSSTPSP</sequence>
<evidence type="ECO:0000256" key="1">
    <source>
        <dbReference type="ARBA" id="ARBA00022630"/>
    </source>
</evidence>
<dbReference type="SUPFAM" id="SSF55447">
    <property type="entry name" value="CO dehydrogenase flavoprotein C-terminal domain-like"/>
    <property type="match status" value="1"/>
</dbReference>
<dbReference type="GO" id="GO:0071949">
    <property type="term" value="F:FAD binding"/>
    <property type="evidence" value="ECO:0007669"/>
    <property type="project" value="InterPro"/>
</dbReference>
<gene>
    <name evidence="5" type="ORF">F1599_21745</name>
</gene>
<protein>
    <submittedName>
        <fullName evidence="5">Xanthine dehydrogenase family protein subunit M</fullName>
    </submittedName>
</protein>
<feature type="domain" description="FAD-binding PCMH-type" evidence="4">
    <location>
        <begin position="1"/>
        <end position="170"/>
    </location>
</feature>
<dbReference type="Gene3D" id="3.30.390.50">
    <property type="entry name" value="CO dehydrogenase flavoprotein, C-terminal domain"/>
    <property type="match status" value="1"/>
</dbReference>
<reference evidence="5 6" key="1">
    <citation type="submission" date="2019-09" db="EMBL/GenBank/DDBJ databases">
        <title>Isolation of a novel species in the genus Cupriavidus from patients with sepsis using whole genome sequencing.</title>
        <authorList>
            <person name="Kweon O.J."/>
            <person name="Lee M.-K."/>
        </authorList>
    </citation>
    <scope>NUCLEOTIDE SEQUENCE [LARGE SCALE GENOMIC DNA]</scope>
    <source>
        <strain evidence="5 6">MKL-01</strain>
    </source>
</reference>
<dbReference type="Proteomes" id="UP000324324">
    <property type="component" value="Unassembled WGS sequence"/>
</dbReference>
<dbReference type="InterPro" id="IPR005107">
    <property type="entry name" value="CO_DH_flav_C"/>
</dbReference>
<comment type="caution">
    <text evidence="5">The sequence shown here is derived from an EMBL/GenBank/DDBJ whole genome shotgun (WGS) entry which is preliminary data.</text>
</comment>
<accession>A0A5M8A7U4</accession>